<organism evidence="1 2">
    <name type="scientific">Gordonia effusa NBRC 100432</name>
    <dbReference type="NCBI Taxonomy" id="1077974"/>
    <lineage>
        <taxon>Bacteria</taxon>
        <taxon>Bacillati</taxon>
        <taxon>Actinomycetota</taxon>
        <taxon>Actinomycetes</taxon>
        <taxon>Mycobacteriales</taxon>
        <taxon>Gordoniaceae</taxon>
        <taxon>Gordonia</taxon>
    </lineage>
</organism>
<dbReference type="Proteomes" id="UP000035034">
    <property type="component" value="Unassembled WGS sequence"/>
</dbReference>
<dbReference type="AlphaFoldDB" id="H0R027"/>
<dbReference type="EMBL" id="BAEH01000054">
    <property type="protein sequence ID" value="GAB18428.1"/>
    <property type="molecule type" value="Genomic_DNA"/>
</dbReference>
<keyword evidence="2" id="KW-1185">Reference proteome</keyword>
<evidence type="ECO:0000313" key="2">
    <source>
        <dbReference type="Proteomes" id="UP000035034"/>
    </source>
</evidence>
<name>H0R027_9ACTN</name>
<sequence length="138" mass="15246">MDQPAAHIHCIESVLHQQVRGARGSDAASTERDEKPIVGQLEAPGGQYLQWHMYGARNMDSIPFEVTAYVDDERSLRYQRKSVGCAHRRWPTEVVAKTHEAAGARRWGSAIASKATVGLKGGLSDMLADYPRNRSRSG</sequence>
<gene>
    <name evidence="1" type="ORF">GOEFS_054_00420</name>
</gene>
<accession>H0R027</accession>
<dbReference type="STRING" id="1077974.GOEFS_054_00420"/>
<reference evidence="1 2" key="1">
    <citation type="submission" date="2011-12" db="EMBL/GenBank/DDBJ databases">
        <title>Whole genome shotgun sequence of Gordonia effusa NBRC 100432.</title>
        <authorList>
            <person name="Yoshida I."/>
            <person name="Takarada H."/>
            <person name="Hosoyama A."/>
            <person name="Tsuchikane K."/>
            <person name="Katsumata H."/>
            <person name="Yamazaki S."/>
            <person name="Fujita N."/>
        </authorList>
    </citation>
    <scope>NUCLEOTIDE SEQUENCE [LARGE SCALE GENOMIC DNA]</scope>
    <source>
        <strain evidence="1 2">NBRC 100432</strain>
    </source>
</reference>
<comment type="caution">
    <text evidence="1">The sequence shown here is derived from an EMBL/GenBank/DDBJ whole genome shotgun (WGS) entry which is preliminary data.</text>
</comment>
<evidence type="ECO:0000313" key="1">
    <source>
        <dbReference type="EMBL" id="GAB18428.1"/>
    </source>
</evidence>
<proteinExistence type="predicted"/>
<protein>
    <submittedName>
        <fullName evidence="1">Uncharacterized protein</fullName>
    </submittedName>
</protein>